<dbReference type="SUPFAM" id="SSF53633">
    <property type="entry name" value="Carbamate kinase-like"/>
    <property type="match status" value="1"/>
</dbReference>
<dbReference type="GO" id="GO:0019546">
    <property type="term" value="P:L-arginine deiminase pathway"/>
    <property type="evidence" value="ECO:0007669"/>
    <property type="project" value="TreeGrafter"/>
</dbReference>
<dbReference type="PIRSF" id="PIRSF000723">
    <property type="entry name" value="Carbamate_kin"/>
    <property type="match status" value="1"/>
</dbReference>
<dbReference type="NCBIfam" id="TIGR00746">
    <property type="entry name" value="arcC"/>
    <property type="match status" value="1"/>
</dbReference>
<evidence type="ECO:0000313" key="9">
    <source>
        <dbReference type="Proteomes" id="UP000054598"/>
    </source>
</evidence>
<protein>
    <recommendedName>
        <fullName evidence="2 5">Carbamate kinase</fullName>
    </recommendedName>
</protein>
<dbReference type="EMBL" id="LGHE01000120">
    <property type="protein sequence ID" value="KUL01154.1"/>
    <property type="molecule type" value="Genomic_DNA"/>
</dbReference>
<evidence type="ECO:0000259" key="7">
    <source>
        <dbReference type="Pfam" id="PF00696"/>
    </source>
</evidence>
<dbReference type="PATRIC" id="fig|2198.3.peg.1011"/>
<dbReference type="InterPro" id="IPR036393">
    <property type="entry name" value="AceGlu_kinase-like_sf"/>
</dbReference>
<dbReference type="GO" id="GO:0005829">
    <property type="term" value="C:cytosol"/>
    <property type="evidence" value="ECO:0007669"/>
    <property type="project" value="TreeGrafter"/>
</dbReference>
<dbReference type="CDD" id="cd04235">
    <property type="entry name" value="AAK_CK"/>
    <property type="match status" value="1"/>
</dbReference>
<dbReference type="Proteomes" id="UP000054598">
    <property type="component" value="Unassembled WGS sequence"/>
</dbReference>
<dbReference type="InterPro" id="IPR003964">
    <property type="entry name" value="Carb_kinase"/>
</dbReference>
<dbReference type="Gene3D" id="3.40.1160.10">
    <property type="entry name" value="Acetylglutamate kinase-like"/>
    <property type="match status" value="1"/>
</dbReference>
<keyword evidence="3 6" id="KW-0808">Transferase</keyword>
<name>A0A101ITL1_9EURY</name>
<evidence type="ECO:0000256" key="6">
    <source>
        <dbReference type="PIRNR" id="PIRNR000723"/>
    </source>
</evidence>
<dbReference type="PRINTS" id="PR01469">
    <property type="entry name" value="CARBMTKINASE"/>
</dbReference>
<dbReference type="NCBIfam" id="NF009007">
    <property type="entry name" value="PRK12352.1"/>
    <property type="match status" value="1"/>
</dbReference>
<evidence type="ECO:0000256" key="3">
    <source>
        <dbReference type="ARBA" id="ARBA00022679"/>
    </source>
</evidence>
<evidence type="ECO:0000256" key="1">
    <source>
        <dbReference type="ARBA" id="ARBA00011066"/>
    </source>
</evidence>
<evidence type="ECO:0000256" key="4">
    <source>
        <dbReference type="ARBA" id="ARBA00022777"/>
    </source>
</evidence>
<dbReference type="AlphaFoldDB" id="A0A101ITL1"/>
<evidence type="ECO:0000313" key="8">
    <source>
        <dbReference type="EMBL" id="KUL01154.1"/>
    </source>
</evidence>
<evidence type="ECO:0000256" key="5">
    <source>
        <dbReference type="NCBIfam" id="TIGR00746"/>
    </source>
</evidence>
<dbReference type="Pfam" id="PF00696">
    <property type="entry name" value="AA_kinase"/>
    <property type="match status" value="1"/>
</dbReference>
<dbReference type="GO" id="GO:0008804">
    <property type="term" value="F:carbamate kinase activity"/>
    <property type="evidence" value="ECO:0007669"/>
    <property type="project" value="UniProtKB-UniRule"/>
</dbReference>
<dbReference type="InterPro" id="IPR001048">
    <property type="entry name" value="Asp/Glu/Uridylate_kinase"/>
</dbReference>
<dbReference type="FunFam" id="3.40.1160.10:FF:000007">
    <property type="entry name" value="Carbamate kinase"/>
    <property type="match status" value="1"/>
</dbReference>
<dbReference type="PANTHER" id="PTHR30409:SF1">
    <property type="entry name" value="CARBAMATE KINASE-RELATED"/>
    <property type="match status" value="1"/>
</dbReference>
<proteinExistence type="inferred from homology"/>
<sequence>MPGKAVVIALGGNAILRHRETGTAEEQFANVRRASRRIAEIASDGYAVVITHGNGPQVGDILLKNEIAKESLPPMPLDVCGAESQGMIGYLLQQSMHEALLAAGLDCPVATVLTQTLVDGDDPAFENPEKPIGPLYTAMQAKRLQEEKGWQVVQVPGQGCRRVVPSPRPVAFVEGQAILRLFMAGVIVIAAGGGGVPVVAESEGTLRGVEAVVDKDYTAALLARLIGAGDLLILTDVEHVALNYGRPGRQDISEMTVAEAREHLAAGQFPPGSMGPKIEAAIGFLEAGGGRVTIASLERAADALAGRAGTRICP</sequence>
<keyword evidence="4 6" id="KW-0418">Kinase</keyword>
<dbReference type="PANTHER" id="PTHR30409">
    <property type="entry name" value="CARBAMATE KINASE"/>
    <property type="match status" value="1"/>
</dbReference>
<gene>
    <name evidence="8" type="ORF">XE10_1137</name>
</gene>
<comment type="caution">
    <text evidence="8">The sequence shown here is derived from an EMBL/GenBank/DDBJ whole genome shotgun (WGS) entry which is preliminary data.</text>
</comment>
<organism evidence="8 9">
    <name type="scientific">Methanoculleus marisnigri</name>
    <dbReference type="NCBI Taxonomy" id="2198"/>
    <lineage>
        <taxon>Archaea</taxon>
        <taxon>Methanobacteriati</taxon>
        <taxon>Methanobacteriota</taxon>
        <taxon>Stenosarchaea group</taxon>
        <taxon>Methanomicrobia</taxon>
        <taxon>Methanomicrobiales</taxon>
        <taxon>Methanomicrobiaceae</taxon>
        <taxon>Methanoculleus</taxon>
    </lineage>
</organism>
<feature type="domain" description="Aspartate/glutamate/uridylate kinase" evidence="7">
    <location>
        <begin position="5"/>
        <end position="296"/>
    </location>
</feature>
<reference evidence="9" key="1">
    <citation type="journal article" date="2015" name="MBio">
        <title>Genome-Resolved Metagenomic Analysis Reveals Roles for Candidate Phyla and Other Microbial Community Members in Biogeochemical Transformations in Oil Reservoirs.</title>
        <authorList>
            <person name="Hu P."/>
            <person name="Tom L."/>
            <person name="Singh A."/>
            <person name="Thomas B.C."/>
            <person name="Baker B.J."/>
            <person name="Piceno Y.M."/>
            <person name="Andersen G.L."/>
            <person name="Banfield J.F."/>
        </authorList>
    </citation>
    <scope>NUCLEOTIDE SEQUENCE [LARGE SCALE GENOMIC DNA]</scope>
</reference>
<evidence type="ECO:0000256" key="2">
    <source>
        <dbReference type="ARBA" id="ARBA00020752"/>
    </source>
</evidence>
<comment type="similarity">
    <text evidence="1 6">Belongs to the carbamate kinase family.</text>
</comment>
<accession>A0A101ITL1</accession>